<feature type="transmembrane region" description="Helical" evidence="5">
    <location>
        <begin position="83"/>
        <end position="104"/>
    </location>
</feature>
<reference evidence="7" key="1">
    <citation type="submission" date="2016-10" db="EMBL/GenBank/DDBJ databases">
        <authorList>
            <person name="Varghese N."/>
            <person name="Submissions S."/>
        </authorList>
    </citation>
    <scope>NUCLEOTIDE SEQUENCE [LARGE SCALE GENOMIC DNA]</scope>
    <source>
        <strain evidence="7">DSM 46136</strain>
    </source>
</reference>
<dbReference type="EMBL" id="FPBA01000001">
    <property type="protein sequence ID" value="SFT36389.1"/>
    <property type="molecule type" value="Genomic_DNA"/>
</dbReference>
<dbReference type="RefSeq" id="WP_093577758.1">
    <property type="nucleotide sequence ID" value="NZ_FPBA01000001.1"/>
</dbReference>
<evidence type="ECO:0000256" key="1">
    <source>
        <dbReference type="ARBA" id="ARBA00004141"/>
    </source>
</evidence>
<proteinExistence type="predicted"/>
<dbReference type="GO" id="GO:0016757">
    <property type="term" value="F:glycosyltransferase activity"/>
    <property type="evidence" value="ECO:0007669"/>
    <property type="project" value="UniProtKB-KW"/>
</dbReference>
<sequence length="288" mass="30534">MSSLVAVARVTRPQQWTKNVLVLAPLLPAGQLLSWSAVAGAAIAFAAFCVAASGIYVLNDVLDVDADRAHPVKRGRPIASGELSPDTATVLAVLLLGAALLVALAARPELVLVIAVYEAIQIAYCLGLKHEPVLELASVASGFLLRALAGGVATGIPLSQWFLMTAAFGSLFMAAGKRYAEIRLGERTGEPVRQVLERYTASYLRFVWTMSGTAVVVTYSLWAFEVGEGADSTWPVVSLIPFVLAVLRFAVDVDAGVAEAPDRMVVRDRILLLLGGIWVTTLAAAVYT</sequence>
<dbReference type="Proteomes" id="UP000199546">
    <property type="component" value="Unassembled WGS sequence"/>
</dbReference>
<feature type="transmembrane region" description="Helical" evidence="5">
    <location>
        <begin position="270"/>
        <end position="287"/>
    </location>
</feature>
<keyword evidence="7" id="KW-1185">Reference proteome</keyword>
<feature type="transmembrane region" description="Helical" evidence="5">
    <location>
        <begin position="158"/>
        <end position="175"/>
    </location>
</feature>
<dbReference type="CDD" id="cd13963">
    <property type="entry name" value="PT_UbiA_2"/>
    <property type="match status" value="1"/>
</dbReference>
<feature type="transmembrane region" description="Helical" evidence="5">
    <location>
        <begin position="32"/>
        <end position="58"/>
    </location>
</feature>
<feature type="transmembrane region" description="Helical" evidence="5">
    <location>
        <begin position="203"/>
        <end position="224"/>
    </location>
</feature>
<protein>
    <submittedName>
        <fullName evidence="6">Decaprenyl-phosphate phosphoribosyltransferase</fullName>
    </submittedName>
</protein>
<dbReference type="GO" id="GO:0016020">
    <property type="term" value="C:membrane"/>
    <property type="evidence" value="ECO:0007669"/>
    <property type="project" value="UniProtKB-SubCell"/>
</dbReference>
<dbReference type="AlphaFoldDB" id="A0A1I6XDN2"/>
<feature type="transmembrane region" description="Helical" evidence="5">
    <location>
        <begin position="236"/>
        <end position="258"/>
    </location>
</feature>
<dbReference type="OrthoDB" id="9803632at2"/>
<dbReference type="InterPro" id="IPR044878">
    <property type="entry name" value="UbiA_sf"/>
</dbReference>
<evidence type="ECO:0000256" key="3">
    <source>
        <dbReference type="ARBA" id="ARBA00022989"/>
    </source>
</evidence>
<gene>
    <name evidence="6" type="ORF">SAMN05660657_00441</name>
</gene>
<keyword evidence="3 5" id="KW-1133">Transmembrane helix</keyword>
<accession>A0A1I6XDN2</accession>
<evidence type="ECO:0000256" key="4">
    <source>
        <dbReference type="ARBA" id="ARBA00023136"/>
    </source>
</evidence>
<keyword evidence="4 5" id="KW-0472">Membrane</keyword>
<keyword evidence="2 5" id="KW-0812">Transmembrane</keyword>
<name>A0A1I6XDN2_9ACTN</name>
<organism evidence="6 7">
    <name type="scientific">Geodermatophilus amargosae</name>
    <dbReference type="NCBI Taxonomy" id="1296565"/>
    <lineage>
        <taxon>Bacteria</taxon>
        <taxon>Bacillati</taxon>
        <taxon>Actinomycetota</taxon>
        <taxon>Actinomycetes</taxon>
        <taxon>Geodermatophilales</taxon>
        <taxon>Geodermatophilaceae</taxon>
        <taxon>Geodermatophilus</taxon>
    </lineage>
</organism>
<dbReference type="InterPro" id="IPR000537">
    <property type="entry name" value="UbiA_prenyltransferase"/>
</dbReference>
<evidence type="ECO:0000313" key="7">
    <source>
        <dbReference type="Proteomes" id="UP000199546"/>
    </source>
</evidence>
<dbReference type="Pfam" id="PF01040">
    <property type="entry name" value="UbiA"/>
    <property type="match status" value="1"/>
</dbReference>
<evidence type="ECO:0000313" key="6">
    <source>
        <dbReference type="EMBL" id="SFT36389.1"/>
    </source>
</evidence>
<evidence type="ECO:0000256" key="5">
    <source>
        <dbReference type="SAM" id="Phobius"/>
    </source>
</evidence>
<dbReference type="Gene3D" id="1.10.357.140">
    <property type="entry name" value="UbiA prenyltransferase"/>
    <property type="match status" value="1"/>
</dbReference>
<keyword evidence="6" id="KW-0328">Glycosyltransferase</keyword>
<dbReference type="NCBIfam" id="NF008978">
    <property type="entry name" value="PRK12324.1-4"/>
    <property type="match status" value="1"/>
</dbReference>
<dbReference type="GO" id="GO:0016765">
    <property type="term" value="F:transferase activity, transferring alkyl or aryl (other than methyl) groups"/>
    <property type="evidence" value="ECO:0007669"/>
    <property type="project" value="InterPro"/>
</dbReference>
<keyword evidence="6" id="KW-0808">Transferase</keyword>
<comment type="subcellular location">
    <subcellularLocation>
        <location evidence="1">Membrane</location>
        <topology evidence="1">Multi-pass membrane protein</topology>
    </subcellularLocation>
</comment>
<dbReference type="STRING" id="1296565.SAMN05660657_00441"/>
<evidence type="ECO:0000256" key="2">
    <source>
        <dbReference type="ARBA" id="ARBA00022692"/>
    </source>
</evidence>